<dbReference type="Proteomes" id="UP000287033">
    <property type="component" value="Unassembled WGS sequence"/>
</dbReference>
<feature type="non-terminal residue" evidence="1">
    <location>
        <position position="37"/>
    </location>
</feature>
<accession>A0A401TRX9</accession>
<keyword evidence="2" id="KW-1185">Reference proteome</keyword>
<sequence>MREFDEAGEHVVDHQERRLGGKFFALRGFDHGKAGAG</sequence>
<proteinExistence type="predicted"/>
<gene>
    <name evidence="1" type="ORF">chiPu_0029313</name>
</gene>
<organism evidence="1 2">
    <name type="scientific">Chiloscyllium punctatum</name>
    <name type="common">Brownbanded bambooshark</name>
    <name type="synonym">Hemiscyllium punctatum</name>
    <dbReference type="NCBI Taxonomy" id="137246"/>
    <lineage>
        <taxon>Eukaryota</taxon>
        <taxon>Metazoa</taxon>
        <taxon>Chordata</taxon>
        <taxon>Craniata</taxon>
        <taxon>Vertebrata</taxon>
        <taxon>Chondrichthyes</taxon>
        <taxon>Elasmobranchii</taxon>
        <taxon>Galeomorphii</taxon>
        <taxon>Galeoidea</taxon>
        <taxon>Orectolobiformes</taxon>
        <taxon>Hemiscylliidae</taxon>
        <taxon>Chiloscyllium</taxon>
    </lineage>
</organism>
<dbReference type="AlphaFoldDB" id="A0A401TRX9"/>
<evidence type="ECO:0000313" key="2">
    <source>
        <dbReference type="Proteomes" id="UP000287033"/>
    </source>
</evidence>
<name>A0A401TRX9_CHIPU</name>
<protein>
    <submittedName>
        <fullName evidence="1">Uncharacterized protein</fullName>
    </submittedName>
</protein>
<dbReference type="EMBL" id="BEZZ01153616">
    <property type="protein sequence ID" value="GCC45430.1"/>
    <property type="molecule type" value="Genomic_DNA"/>
</dbReference>
<evidence type="ECO:0000313" key="1">
    <source>
        <dbReference type="EMBL" id="GCC45430.1"/>
    </source>
</evidence>
<reference evidence="1 2" key="1">
    <citation type="journal article" date="2018" name="Nat. Ecol. Evol.">
        <title>Shark genomes provide insights into elasmobranch evolution and the origin of vertebrates.</title>
        <authorList>
            <person name="Hara Y"/>
            <person name="Yamaguchi K"/>
            <person name="Onimaru K"/>
            <person name="Kadota M"/>
            <person name="Koyanagi M"/>
            <person name="Keeley SD"/>
            <person name="Tatsumi K"/>
            <person name="Tanaka K"/>
            <person name="Motone F"/>
            <person name="Kageyama Y"/>
            <person name="Nozu R"/>
            <person name="Adachi N"/>
            <person name="Nishimura O"/>
            <person name="Nakagawa R"/>
            <person name="Tanegashima C"/>
            <person name="Kiyatake I"/>
            <person name="Matsumoto R"/>
            <person name="Murakumo K"/>
            <person name="Nishida K"/>
            <person name="Terakita A"/>
            <person name="Kuratani S"/>
            <person name="Sato K"/>
            <person name="Hyodo S Kuraku.S."/>
        </authorList>
    </citation>
    <scope>NUCLEOTIDE SEQUENCE [LARGE SCALE GENOMIC DNA]</scope>
</reference>
<comment type="caution">
    <text evidence="1">The sequence shown here is derived from an EMBL/GenBank/DDBJ whole genome shotgun (WGS) entry which is preliminary data.</text>
</comment>